<protein>
    <recommendedName>
        <fullName evidence="3">Polyketide cyclase</fullName>
    </recommendedName>
</protein>
<evidence type="ECO:0000313" key="2">
    <source>
        <dbReference type="Proteomes" id="UP000273307"/>
    </source>
</evidence>
<dbReference type="InterPro" id="IPR019587">
    <property type="entry name" value="Polyketide_cyclase/dehydratase"/>
</dbReference>
<dbReference type="InterPro" id="IPR023393">
    <property type="entry name" value="START-like_dom_sf"/>
</dbReference>
<dbReference type="SUPFAM" id="SSF55961">
    <property type="entry name" value="Bet v1-like"/>
    <property type="match status" value="1"/>
</dbReference>
<proteinExistence type="predicted"/>
<evidence type="ECO:0000313" key="1">
    <source>
        <dbReference type="EMBL" id="VBA37431.1"/>
    </source>
</evidence>
<accession>A0A498PWU7</accession>
<sequence>MIGEAATRAGYDRPMTELSVSATVQINASPERVYGMITDLPTLASLAEEAVSMQLRKGDAVRKGAVFVGHNENGGRRWHTTCTVTDAEPGRTFAFDVRSAVIPVARWQYDIVASDGGCRVTESTWDRRPRWFRKLASMATGVNDRAAANAEHIQLTLRRLKQRAEAE</sequence>
<organism evidence="1 2">
    <name type="scientific">Mycobacterium attenuatum</name>
    <dbReference type="NCBI Taxonomy" id="2341086"/>
    <lineage>
        <taxon>Bacteria</taxon>
        <taxon>Bacillati</taxon>
        <taxon>Actinomycetota</taxon>
        <taxon>Actinomycetes</taxon>
        <taxon>Mycobacteriales</taxon>
        <taxon>Mycobacteriaceae</taxon>
        <taxon>Mycobacterium</taxon>
    </lineage>
</organism>
<gene>
    <name evidence="1" type="ORF">LAUMK136_01919</name>
</gene>
<dbReference type="EMBL" id="UPHP01000044">
    <property type="protein sequence ID" value="VBA37431.1"/>
    <property type="molecule type" value="Genomic_DNA"/>
</dbReference>
<evidence type="ECO:0008006" key="3">
    <source>
        <dbReference type="Google" id="ProtNLM"/>
    </source>
</evidence>
<name>A0A498PWU7_9MYCO</name>
<dbReference type="Pfam" id="PF10604">
    <property type="entry name" value="Polyketide_cyc2"/>
    <property type="match status" value="1"/>
</dbReference>
<dbReference type="Proteomes" id="UP000273307">
    <property type="component" value="Unassembled WGS sequence"/>
</dbReference>
<dbReference type="Gene3D" id="3.30.530.20">
    <property type="match status" value="1"/>
</dbReference>
<reference evidence="1 2" key="1">
    <citation type="submission" date="2018-09" db="EMBL/GenBank/DDBJ databases">
        <authorList>
            <person name="Tagini F."/>
        </authorList>
    </citation>
    <scope>NUCLEOTIDE SEQUENCE [LARGE SCALE GENOMIC DNA]</scope>
    <source>
        <strain evidence="1 2">MK136</strain>
    </source>
</reference>
<dbReference type="AlphaFoldDB" id="A0A498PWU7"/>
<dbReference type="CDD" id="cd07812">
    <property type="entry name" value="SRPBCC"/>
    <property type="match status" value="1"/>
</dbReference>
<keyword evidence="2" id="KW-1185">Reference proteome</keyword>